<reference evidence="2 3" key="1">
    <citation type="submission" date="2018-12" db="EMBL/GenBank/DDBJ databases">
        <title>Draft genome sequence of Xylaria grammica IHI A82.</title>
        <authorList>
            <person name="Buettner E."/>
            <person name="Kellner H."/>
        </authorList>
    </citation>
    <scope>NUCLEOTIDE SEQUENCE [LARGE SCALE GENOMIC DNA]</scope>
    <source>
        <strain evidence="2 3">IHI A82</strain>
    </source>
</reference>
<comment type="caution">
    <text evidence="2">The sequence shown here is derived from an EMBL/GenBank/DDBJ whole genome shotgun (WGS) entry which is preliminary data.</text>
</comment>
<evidence type="ECO:0000256" key="1">
    <source>
        <dbReference type="SAM" id="MobiDB-lite"/>
    </source>
</evidence>
<evidence type="ECO:0000313" key="2">
    <source>
        <dbReference type="EMBL" id="RWA04078.1"/>
    </source>
</evidence>
<sequence length="826" mass="93110">MEFKPKVVEAKAEVLNPSFITQTIPNVHRYAGVVGLCTVPEEKADVDDLGWHIADFLAFRALLCGENVPQAQSWLSLCDIHTLVRQNPDEYVMTPTGLAEREDNIQVETSAEGLKDKFIAGVKSKLKVLKKYQYPLLIIICGLTSLEQDIYFGKLDINHRYTMKDFRQDLGDHINHIDAIVVTPSLFSAGWQVNTSFGRAKSTGVHGSRDDFLARQFGGLFAQNLTRNFLGWKCPALDEDKVDPQVKKERFPGPVCPSGDVKSLISQLQIRIQSCLVGGLSAHHMDHSFSFDKDKDEWEILIGYRERPLDYQSLSWYEQKWTKLESSSVQSFEPTKESLAFLGNAFGGTKTSQLNHIRYLIEESYLAWPDHWASNFGQETKKDFELFMNTNYPDSLDCHEVFNVLEHRARTSILADTIVQYFDLPMPRNERCRDCDNLQWKQALSETDRSSLLKHFGTVLACIPGPNVPPGVNPNNLSRLQRRLESAAGYIRASLGIRLLTSKDSSVVGRIESFLQGVERKQVELLASCPEIYQICCSWLNSINMPARDLHNAIAATKHSQGVVVPEDTIDILDGDDEYDVYQDEDGRFDSAVSSTVVENFCDEPVHGQHPYPLPFGTPSLALQQFENTATSGIDENVGLQDEMVNLQARETRLLNQIQATNDRKMRTQLTTKLLELLQRIDSLAEGPKASRTNDVAQGGAFGAADDEVMSTVSFTEAEKRALREKDEEAVYLEPKPTRMPRLEERVQREEREILQHAVLQANRGTEALSGTEGWRQKEGREAMARIEAQQAKVLQEALGKVTRQARGEPVMSGRRTPPHLRGRRS</sequence>
<accession>A0A439CPJ7</accession>
<proteinExistence type="predicted"/>
<feature type="region of interest" description="Disordered" evidence="1">
    <location>
        <begin position="802"/>
        <end position="826"/>
    </location>
</feature>
<dbReference type="AlphaFoldDB" id="A0A439CPJ7"/>
<organism evidence="2 3">
    <name type="scientific">Xylaria grammica</name>
    <dbReference type="NCBI Taxonomy" id="363999"/>
    <lineage>
        <taxon>Eukaryota</taxon>
        <taxon>Fungi</taxon>
        <taxon>Dikarya</taxon>
        <taxon>Ascomycota</taxon>
        <taxon>Pezizomycotina</taxon>
        <taxon>Sordariomycetes</taxon>
        <taxon>Xylariomycetidae</taxon>
        <taxon>Xylariales</taxon>
        <taxon>Xylariaceae</taxon>
        <taxon>Xylaria</taxon>
    </lineage>
</organism>
<feature type="compositionally biased region" description="Basic residues" evidence="1">
    <location>
        <begin position="817"/>
        <end position="826"/>
    </location>
</feature>
<dbReference type="Proteomes" id="UP000286045">
    <property type="component" value="Unassembled WGS sequence"/>
</dbReference>
<gene>
    <name evidence="2" type="ORF">EKO27_g11026</name>
</gene>
<dbReference type="EMBL" id="RYZI01000638">
    <property type="protein sequence ID" value="RWA04078.1"/>
    <property type="molecule type" value="Genomic_DNA"/>
</dbReference>
<keyword evidence="3" id="KW-1185">Reference proteome</keyword>
<protein>
    <submittedName>
        <fullName evidence="2">Uncharacterized protein</fullName>
    </submittedName>
</protein>
<dbReference type="STRING" id="363999.A0A439CPJ7"/>
<evidence type="ECO:0000313" key="3">
    <source>
        <dbReference type="Proteomes" id="UP000286045"/>
    </source>
</evidence>
<name>A0A439CPJ7_9PEZI</name>